<proteinExistence type="predicted"/>
<accession>B8C3Q2</accession>
<dbReference type="GeneID" id="7442264"/>
<sequence length="228" mass="25738">MSERYGNVLGNRHSTRCIRLVVAVFWNYLPHEGWSFVALLLPGDEEEQVQTFQNYKNLKFSLKFVPRELDWTNIKPPASRHFSFLLSSSTSFFALHHPTMADLPTNAAAAAVAKTKEDDSDIEMEGMDMEEDEAVADDYDDEALEDVPGPKTEGEEEDIKVDEHELEELEEARMERMDLMAKELASKQAAKKEGEGGFDKFQYLIGQTEVFAHFLAGEYGGTGSFVVI</sequence>
<name>B8C3Q2_THAPS</name>
<dbReference type="AlphaFoldDB" id="B8C3Q2"/>
<dbReference type="HOGENOM" id="CLU_1216888_0_0_1"/>
<evidence type="ECO:0000313" key="1">
    <source>
        <dbReference type="EMBL" id="EED92161.1"/>
    </source>
</evidence>
<dbReference type="RefSeq" id="XP_002290409.1">
    <property type="nucleotide sequence ID" value="XM_002290373.1"/>
</dbReference>
<reference evidence="1 2" key="1">
    <citation type="journal article" date="2004" name="Science">
        <title>The genome of the diatom Thalassiosira pseudonana: ecology, evolution, and metabolism.</title>
        <authorList>
            <person name="Armbrust E.V."/>
            <person name="Berges J.A."/>
            <person name="Bowler C."/>
            <person name="Green B.R."/>
            <person name="Martinez D."/>
            <person name="Putnam N.H."/>
            <person name="Zhou S."/>
            <person name="Allen A.E."/>
            <person name="Apt K.E."/>
            <person name="Bechner M."/>
            <person name="Brzezinski M.A."/>
            <person name="Chaal B.K."/>
            <person name="Chiovitti A."/>
            <person name="Davis A.K."/>
            <person name="Demarest M.S."/>
            <person name="Detter J.C."/>
            <person name="Glavina T."/>
            <person name="Goodstein D."/>
            <person name="Hadi M.Z."/>
            <person name="Hellsten U."/>
            <person name="Hildebrand M."/>
            <person name="Jenkins B.D."/>
            <person name="Jurka J."/>
            <person name="Kapitonov V.V."/>
            <person name="Kroger N."/>
            <person name="Lau W.W."/>
            <person name="Lane T.W."/>
            <person name="Larimer F.W."/>
            <person name="Lippmeier J.C."/>
            <person name="Lucas S."/>
            <person name="Medina M."/>
            <person name="Montsant A."/>
            <person name="Obornik M."/>
            <person name="Parker M.S."/>
            <person name="Palenik B."/>
            <person name="Pazour G.J."/>
            <person name="Richardson P.M."/>
            <person name="Rynearson T.A."/>
            <person name="Saito M.A."/>
            <person name="Schwartz D.C."/>
            <person name="Thamatrakoln K."/>
            <person name="Valentin K."/>
            <person name="Vardi A."/>
            <person name="Wilkerson F.P."/>
            <person name="Rokhsar D.S."/>
        </authorList>
    </citation>
    <scope>NUCLEOTIDE SEQUENCE [LARGE SCALE GENOMIC DNA]</scope>
    <source>
        <strain evidence="1 2">CCMP1335</strain>
    </source>
</reference>
<protein>
    <submittedName>
        <fullName evidence="1">Uncharacterized protein</fullName>
    </submittedName>
</protein>
<dbReference type="PaxDb" id="35128-Thaps5722"/>
<organism evidence="1 2">
    <name type="scientific">Thalassiosira pseudonana</name>
    <name type="common">Marine diatom</name>
    <name type="synonym">Cyclotella nana</name>
    <dbReference type="NCBI Taxonomy" id="35128"/>
    <lineage>
        <taxon>Eukaryota</taxon>
        <taxon>Sar</taxon>
        <taxon>Stramenopiles</taxon>
        <taxon>Ochrophyta</taxon>
        <taxon>Bacillariophyta</taxon>
        <taxon>Coscinodiscophyceae</taxon>
        <taxon>Thalassiosirophycidae</taxon>
        <taxon>Thalassiosirales</taxon>
        <taxon>Thalassiosiraceae</taxon>
        <taxon>Thalassiosira</taxon>
    </lineage>
</organism>
<evidence type="ECO:0000313" key="2">
    <source>
        <dbReference type="Proteomes" id="UP000001449"/>
    </source>
</evidence>
<dbReference type="KEGG" id="tps:THAPSDRAFT_5722"/>
<dbReference type="InParanoid" id="B8C3Q2"/>
<keyword evidence="2" id="KW-1185">Reference proteome</keyword>
<reference evidence="1 2" key="2">
    <citation type="journal article" date="2008" name="Nature">
        <title>The Phaeodactylum genome reveals the evolutionary history of diatom genomes.</title>
        <authorList>
            <person name="Bowler C."/>
            <person name="Allen A.E."/>
            <person name="Badger J.H."/>
            <person name="Grimwood J."/>
            <person name="Jabbari K."/>
            <person name="Kuo A."/>
            <person name="Maheswari U."/>
            <person name="Martens C."/>
            <person name="Maumus F."/>
            <person name="Otillar R.P."/>
            <person name="Rayko E."/>
            <person name="Salamov A."/>
            <person name="Vandepoele K."/>
            <person name="Beszteri B."/>
            <person name="Gruber A."/>
            <person name="Heijde M."/>
            <person name="Katinka M."/>
            <person name="Mock T."/>
            <person name="Valentin K."/>
            <person name="Verret F."/>
            <person name="Berges J.A."/>
            <person name="Brownlee C."/>
            <person name="Cadoret J.P."/>
            <person name="Chiovitti A."/>
            <person name="Choi C.J."/>
            <person name="Coesel S."/>
            <person name="De Martino A."/>
            <person name="Detter J.C."/>
            <person name="Durkin C."/>
            <person name="Falciatore A."/>
            <person name="Fournet J."/>
            <person name="Haruta M."/>
            <person name="Huysman M.J."/>
            <person name="Jenkins B.D."/>
            <person name="Jiroutova K."/>
            <person name="Jorgensen R.E."/>
            <person name="Joubert Y."/>
            <person name="Kaplan A."/>
            <person name="Kroger N."/>
            <person name="Kroth P.G."/>
            <person name="La Roche J."/>
            <person name="Lindquist E."/>
            <person name="Lommer M."/>
            <person name="Martin-Jezequel V."/>
            <person name="Lopez P.J."/>
            <person name="Lucas S."/>
            <person name="Mangogna M."/>
            <person name="McGinnis K."/>
            <person name="Medlin L.K."/>
            <person name="Montsant A."/>
            <person name="Oudot-Le Secq M.P."/>
            <person name="Napoli C."/>
            <person name="Obornik M."/>
            <person name="Parker M.S."/>
            <person name="Petit J.L."/>
            <person name="Porcel B.M."/>
            <person name="Poulsen N."/>
            <person name="Robison M."/>
            <person name="Rychlewski L."/>
            <person name="Rynearson T.A."/>
            <person name="Schmutz J."/>
            <person name="Shapiro H."/>
            <person name="Siaut M."/>
            <person name="Stanley M."/>
            <person name="Sussman M.R."/>
            <person name="Taylor A.R."/>
            <person name="Vardi A."/>
            <person name="von Dassow P."/>
            <person name="Vyverman W."/>
            <person name="Willis A."/>
            <person name="Wyrwicz L.S."/>
            <person name="Rokhsar D.S."/>
            <person name="Weissenbach J."/>
            <person name="Armbrust E.V."/>
            <person name="Green B.R."/>
            <person name="Van de Peer Y."/>
            <person name="Grigoriev I.V."/>
        </authorList>
    </citation>
    <scope>NUCLEOTIDE SEQUENCE [LARGE SCALE GENOMIC DNA]</scope>
    <source>
        <strain evidence="1 2">CCMP1335</strain>
    </source>
</reference>
<dbReference type="Proteomes" id="UP000001449">
    <property type="component" value="Chromosome 5"/>
</dbReference>
<gene>
    <name evidence="1" type="ORF">THAPSDRAFT_5722</name>
</gene>
<dbReference type="EMBL" id="CM000642">
    <property type="protein sequence ID" value="EED92161.1"/>
    <property type="molecule type" value="Genomic_DNA"/>
</dbReference>